<name>A0AAV4LGB7_9BACL</name>
<gene>
    <name evidence="1" type="ORF">DNHGIG_20880</name>
</gene>
<protein>
    <submittedName>
        <fullName evidence="1">4-hydroxy-2-ketovalerate aldolase</fullName>
    </submittedName>
</protein>
<evidence type="ECO:0000313" key="2">
    <source>
        <dbReference type="Proteomes" id="UP001057291"/>
    </source>
</evidence>
<dbReference type="Gene3D" id="3.20.20.70">
    <property type="entry name" value="Aldolase class I"/>
    <property type="match status" value="1"/>
</dbReference>
<dbReference type="EMBL" id="BOQE01000001">
    <property type="protein sequence ID" value="GIM46539.1"/>
    <property type="molecule type" value="Genomic_DNA"/>
</dbReference>
<accession>A0AAV4LGB7</accession>
<organism evidence="1 2">
    <name type="scientific">Collibacillus ludicampi</name>
    <dbReference type="NCBI Taxonomy" id="2771369"/>
    <lineage>
        <taxon>Bacteria</taxon>
        <taxon>Bacillati</taxon>
        <taxon>Bacillota</taxon>
        <taxon>Bacilli</taxon>
        <taxon>Bacillales</taxon>
        <taxon>Alicyclobacillaceae</taxon>
        <taxon>Collibacillus</taxon>
    </lineage>
</organism>
<dbReference type="InterPro" id="IPR010763">
    <property type="entry name" value="DgaF"/>
</dbReference>
<dbReference type="RefSeq" id="WP_282199625.1">
    <property type="nucleotide sequence ID" value="NZ_BOQE01000001.1"/>
</dbReference>
<dbReference type="Pfam" id="PF07071">
    <property type="entry name" value="KDGP_aldolase"/>
    <property type="match status" value="1"/>
</dbReference>
<evidence type="ECO:0000313" key="1">
    <source>
        <dbReference type="EMBL" id="GIM46539.1"/>
    </source>
</evidence>
<keyword evidence="2" id="KW-1185">Reference proteome</keyword>
<dbReference type="AlphaFoldDB" id="A0AAV4LGB7"/>
<sequence>MNIQFNVLAKNVQNAKEIMEVTDGHALIGIMVKHFPTVDDAVKTVQEFQSENIPVSVGLGAGDPAQWERVVQVSVRTKPAHVNQIFPAAGYTIASLRSVKSEQTIVNAMITPSGTPGKVFISTGPVSQQYQEPVSCDLAAALLAEIGVPSIKFYPIEGKKRLDEVAEMVKAAVRHQIYIFEPTGGIDVDSLPEIVKVCAEHGAKRIIPHIYTSIIDKETGFTRIEDVQALAQSVSKLTL</sequence>
<comment type="caution">
    <text evidence="1">The sequence shown here is derived from an EMBL/GenBank/DDBJ whole genome shotgun (WGS) entry which is preliminary data.</text>
</comment>
<dbReference type="SUPFAM" id="SSF51395">
    <property type="entry name" value="FMN-linked oxidoreductases"/>
    <property type="match status" value="1"/>
</dbReference>
<proteinExistence type="predicted"/>
<dbReference type="NCBIfam" id="TIGR03581">
    <property type="entry name" value="EF_0839"/>
    <property type="match status" value="1"/>
</dbReference>
<dbReference type="Proteomes" id="UP001057291">
    <property type="component" value="Unassembled WGS sequence"/>
</dbReference>
<dbReference type="InterPro" id="IPR013785">
    <property type="entry name" value="Aldolase_TIM"/>
</dbReference>
<reference evidence="1" key="1">
    <citation type="journal article" date="2023" name="Int. J. Syst. Evol. Microbiol.">
        <title>Collibacillus ludicampi gen. nov., sp. nov., a new soil bacterium of the family Alicyclobacillaceae.</title>
        <authorList>
            <person name="Jojima T."/>
            <person name="Ioku Y."/>
            <person name="Fukuta Y."/>
            <person name="Shirasaka N."/>
            <person name="Matsumura Y."/>
            <person name="Mori M."/>
        </authorList>
    </citation>
    <scope>NUCLEOTIDE SEQUENCE</scope>
    <source>
        <strain evidence="1">TP075</strain>
    </source>
</reference>